<dbReference type="PANTHER" id="PTHR48021:SF1">
    <property type="entry name" value="GH07001P-RELATED"/>
    <property type="match status" value="1"/>
</dbReference>
<evidence type="ECO:0000256" key="8">
    <source>
        <dbReference type="RuleBase" id="RU003346"/>
    </source>
</evidence>
<dbReference type="GO" id="GO:0005886">
    <property type="term" value="C:plasma membrane"/>
    <property type="evidence" value="ECO:0007669"/>
    <property type="project" value="UniProtKB-SubCell"/>
</dbReference>
<dbReference type="Proteomes" id="UP000008792">
    <property type="component" value="Unassembled WGS sequence"/>
</dbReference>
<dbReference type="SMR" id="B4LJP5"/>
<dbReference type="OrthoDB" id="6612291at2759"/>
<dbReference type="FunCoup" id="B4LJP5">
    <property type="interactions" value="18"/>
</dbReference>
<evidence type="ECO:0000256" key="9">
    <source>
        <dbReference type="SAM" id="Phobius"/>
    </source>
</evidence>
<dbReference type="SUPFAM" id="SSF103473">
    <property type="entry name" value="MFS general substrate transporter"/>
    <property type="match status" value="1"/>
</dbReference>
<dbReference type="KEGG" id="dvi:6625270"/>
<dbReference type="PROSITE" id="PS00217">
    <property type="entry name" value="SUGAR_TRANSPORT_2"/>
    <property type="match status" value="1"/>
</dbReference>
<dbReference type="PROSITE" id="PS50850">
    <property type="entry name" value="MFS"/>
    <property type="match status" value="1"/>
</dbReference>
<evidence type="ECO:0000256" key="2">
    <source>
        <dbReference type="ARBA" id="ARBA00022475"/>
    </source>
</evidence>
<evidence type="ECO:0000259" key="10">
    <source>
        <dbReference type="PROSITE" id="PS50850"/>
    </source>
</evidence>
<dbReference type="EMBL" id="CH940648">
    <property type="protein sequence ID" value="EDW60554.1"/>
    <property type="molecule type" value="Genomic_DNA"/>
</dbReference>
<keyword evidence="8" id="KW-0813">Transport</keyword>
<dbReference type="Pfam" id="PF00083">
    <property type="entry name" value="Sugar_tr"/>
    <property type="match status" value="1"/>
</dbReference>
<dbReference type="AlphaFoldDB" id="B4LJP5"/>
<evidence type="ECO:0000313" key="12">
    <source>
        <dbReference type="Proteomes" id="UP000008792"/>
    </source>
</evidence>
<evidence type="ECO:0000313" key="11">
    <source>
        <dbReference type="EMBL" id="EDW60554.1"/>
    </source>
</evidence>
<organism evidence="11 12">
    <name type="scientific">Drosophila virilis</name>
    <name type="common">Fruit fly</name>
    <dbReference type="NCBI Taxonomy" id="7244"/>
    <lineage>
        <taxon>Eukaryota</taxon>
        <taxon>Metazoa</taxon>
        <taxon>Ecdysozoa</taxon>
        <taxon>Arthropoda</taxon>
        <taxon>Hexapoda</taxon>
        <taxon>Insecta</taxon>
        <taxon>Pterygota</taxon>
        <taxon>Neoptera</taxon>
        <taxon>Endopterygota</taxon>
        <taxon>Diptera</taxon>
        <taxon>Brachycera</taxon>
        <taxon>Muscomorpha</taxon>
        <taxon>Ephydroidea</taxon>
        <taxon>Drosophilidae</taxon>
        <taxon>Drosophila</taxon>
    </lineage>
</organism>
<dbReference type="PANTHER" id="PTHR48021">
    <property type="match status" value="1"/>
</dbReference>
<evidence type="ECO:0000256" key="3">
    <source>
        <dbReference type="ARBA" id="ARBA00022692"/>
    </source>
</evidence>
<dbReference type="HOGENOM" id="CLU_001265_30_5_1"/>
<dbReference type="PROSITE" id="PS00216">
    <property type="entry name" value="SUGAR_TRANSPORT_1"/>
    <property type="match status" value="1"/>
</dbReference>
<keyword evidence="3 9" id="KW-0812">Transmembrane</keyword>
<feature type="transmembrane region" description="Helical" evidence="9">
    <location>
        <begin position="373"/>
        <end position="397"/>
    </location>
</feature>
<feature type="transmembrane region" description="Helical" evidence="9">
    <location>
        <begin position="49"/>
        <end position="71"/>
    </location>
</feature>
<dbReference type="InterPro" id="IPR005829">
    <property type="entry name" value="Sugar_transporter_CS"/>
</dbReference>
<accession>B4LJP5</accession>
<feature type="transmembrane region" description="Helical" evidence="9">
    <location>
        <begin position="162"/>
        <end position="182"/>
    </location>
</feature>
<evidence type="ECO:0000256" key="5">
    <source>
        <dbReference type="ARBA" id="ARBA00023136"/>
    </source>
</evidence>
<dbReference type="eggNOG" id="KOG0254">
    <property type="taxonomic scope" value="Eukaryota"/>
</dbReference>
<dbReference type="InterPro" id="IPR020846">
    <property type="entry name" value="MFS_dom"/>
</dbReference>
<evidence type="ECO:0000256" key="1">
    <source>
        <dbReference type="ARBA" id="ARBA00004651"/>
    </source>
</evidence>
<name>B4LJP5_DROVI</name>
<dbReference type="NCBIfam" id="TIGR00879">
    <property type="entry name" value="SP"/>
    <property type="match status" value="1"/>
</dbReference>
<feature type="transmembrane region" description="Helical" evidence="9">
    <location>
        <begin position="136"/>
        <end position="156"/>
    </location>
</feature>
<dbReference type="OMA" id="WVPPGYI"/>
<proteinExistence type="inferred from homology"/>
<feature type="transmembrane region" description="Helical" evidence="9">
    <location>
        <begin position="403"/>
        <end position="424"/>
    </location>
</feature>
<keyword evidence="2" id="KW-1003">Cell membrane</keyword>
<keyword evidence="4 9" id="KW-1133">Transmembrane helix</keyword>
<dbReference type="CDD" id="cd17358">
    <property type="entry name" value="MFS_GLUT6_8_Class3_like"/>
    <property type="match status" value="1"/>
</dbReference>
<dbReference type="InterPro" id="IPR044775">
    <property type="entry name" value="MFS_ERD6/Tret1-like"/>
</dbReference>
<gene>
    <name evidence="11" type="primary">Dvir\GJ20794</name>
    <name evidence="11" type="ORF">Dvir_GJ20794</name>
</gene>
<dbReference type="InterPro" id="IPR050549">
    <property type="entry name" value="MFS_Trehalose_Transporter"/>
</dbReference>
<feature type="transmembrane region" description="Helical" evidence="9">
    <location>
        <begin position="277"/>
        <end position="300"/>
    </location>
</feature>
<sequence length="441" mass="47706">MGVIKQYLAGLTAAFGAFCLGASIGWSGPMEQPVTSGAAYKFATSNDEWSWISSMLNFGAACMCVPVGILIGAFGRRLIMLIITLPYFLGWGCIIGAQKTFMLYIGRFVVGACGGAFCVMAPVYTTEIAEIQFRGVMGCFFQLLIVHGILYGFIVGAYCEPFLVNVLCGILPLVFLVIFFWMPESPVFLVQKGKTEKAEKALKWLRGGDADVSGDMAAMAADSNKEKATFVQALSRKVTWKGLGIAMTLMLLQQFTGINAILFYVNAIFEKAGTGLSPNTCSILVGVVQVFATIVAILLVERAGRKLLLLVSAIIMGVTTLLMGGYFQWLKDENVGWLPILAICLFMVGFSLGFGPVPWVIMAELFAEDVKPVCGAIVGTSSWLFAFAVTKLFPLILEQFGPVVTFWVFTVFSILACLFVAFFVPETKGKTIDEIQGVLGG</sequence>
<feature type="domain" description="Major facilitator superfamily (MFS) profile" evidence="10">
    <location>
        <begin position="9"/>
        <end position="428"/>
    </location>
</feature>
<dbReference type="InterPro" id="IPR036259">
    <property type="entry name" value="MFS_trans_sf"/>
</dbReference>
<feature type="transmembrane region" description="Helical" evidence="9">
    <location>
        <begin position="307"/>
        <end position="329"/>
    </location>
</feature>
<comment type="subcellular location">
    <subcellularLocation>
        <location evidence="1">Cell membrane</location>
        <topology evidence="1">Multi-pass membrane protein</topology>
    </subcellularLocation>
</comment>
<dbReference type="FunFam" id="1.20.1250.20:FF:000055">
    <property type="entry name" value="Facilitated trehalose transporter Tret1-2 homolog"/>
    <property type="match status" value="1"/>
</dbReference>
<keyword evidence="6" id="KW-0325">Glycoprotein</keyword>
<feature type="transmembrane region" description="Helical" evidence="9">
    <location>
        <begin position="335"/>
        <end position="361"/>
    </location>
</feature>
<comment type="similarity">
    <text evidence="7">Belongs to the major facilitator superfamily. Sugar transporter (TC 2.A.1.1) family. Trehalose transporter subfamily.</text>
</comment>
<dbReference type="PhylomeDB" id="B4LJP5"/>
<keyword evidence="12" id="KW-1185">Reference proteome</keyword>
<reference evidence="11 12" key="1">
    <citation type="journal article" date="2007" name="Nature">
        <title>Evolution of genes and genomes on the Drosophila phylogeny.</title>
        <authorList>
            <consortium name="Drosophila 12 Genomes Consortium"/>
            <person name="Clark A.G."/>
            <person name="Eisen M.B."/>
            <person name="Smith D.R."/>
            <person name="Bergman C.M."/>
            <person name="Oliver B."/>
            <person name="Markow T.A."/>
            <person name="Kaufman T.C."/>
            <person name="Kellis M."/>
            <person name="Gelbart W."/>
            <person name="Iyer V.N."/>
            <person name="Pollard D.A."/>
            <person name="Sackton T.B."/>
            <person name="Larracuente A.M."/>
            <person name="Singh N.D."/>
            <person name="Abad J.P."/>
            <person name="Abt D.N."/>
            <person name="Adryan B."/>
            <person name="Aguade M."/>
            <person name="Akashi H."/>
            <person name="Anderson W.W."/>
            <person name="Aquadro C.F."/>
            <person name="Ardell D.H."/>
            <person name="Arguello R."/>
            <person name="Artieri C.G."/>
            <person name="Barbash D.A."/>
            <person name="Barker D."/>
            <person name="Barsanti P."/>
            <person name="Batterham P."/>
            <person name="Batzoglou S."/>
            <person name="Begun D."/>
            <person name="Bhutkar A."/>
            <person name="Blanco E."/>
            <person name="Bosak S.A."/>
            <person name="Bradley R.K."/>
            <person name="Brand A.D."/>
            <person name="Brent M.R."/>
            <person name="Brooks A.N."/>
            <person name="Brown R.H."/>
            <person name="Butlin R.K."/>
            <person name="Caggese C."/>
            <person name="Calvi B.R."/>
            <person name="Bernardo de Carvalho A."/>
            <person name="Caspi A."/>
            <person name="Castrezana S."/>
            <person name="Celniker S.E."/>
            <person name="Chang J.L."/>
            <person name="Chapple C."/>
            <person name="Chatterji S."/>
            <person name="Chinwalla A."/>
            <person name="Civetta A."/>
            <person name="Clifton S.W."/>
            <person name="Comeron J.M."/>
            <person name="Costello J.C."/>
            <person name="Coyne J.A."/>
            <person name="Daub J."/>
            <person name="David R.G."/>
            <person name="Delcher A.L."/>
            <person name="Delehaunty K."/>
            <person name="Do C.B."/>
            <person name="Ebling H."/>
            <person name="Edwards K."/>
            <person name="Eickbush T."/>
            <person name="Evans J.D."/>
            <person name="Filipski A."/>
            <person name="Findeiss S."/>
            <person name="Freyhult E."/>
            <person name="Fulton L."/>
            <person name="Fulton R."/>
            <person name="Garcia A.C."/>
            <person name="Gardiner A."/>
            <person name="Garfield D.A."/>
            <person name="Garvin B.E."/>
            <person name="Gibson G."/>
            <person name="Gilbert D."/>
            <person name="Gnerre S."/>
            <person name="Godfrey J."/>
            <person name="Good R."/>
            <person name="Gotea V."/>
            <person name="Gravely B."/>
            <person name="Greenberg A.J."/>
            <person name="Griffiths-Jones S."/>
            <person name="Gross S."/>
            <person name="Guigo R."/>
            <person name="Gustafson E.A."/>
            <person name="Haerty W."/>
            <person name="Hahn M.W."/>
            <person name="Halligan D.L."/>
            <person name="Halpern A.L."/>
            <person name="Halter G.M."/>
            <person name="Han M.V."/>
            <person name="Heger A."/>
            <person name="Hillier L."/>
            <person name="Hinrichs A.S."/>
            <person name="Holmes I."/>
            <person name="Hoskins R.A."/>
            <person name="Hubisz M.J."/>
            <person name="Hultmark D."/>
            <person name="Huntley M.A."/>
            <person name="Jaffe D.B."/>
            <person name="Jagadeeshan S."/>
            <person name="Jeck W.R."/>
            <person name="Johnson J."/>
            <person name="Jones C.D."/>
            <person name="Jordan W.C."/>
            <person name="Karpen G.H."/>
            <person name="Kataoka E."/>
            <person name="Keightley P.D."/>
            <person name="Kheradpour P."/>
            <person name="Kirkness E.F."/>
            <person name="Koerich L.B."/>
            <person name="Kristiansen K."/>
            <person name="Kudrna D."/>
            <person name="Kulathinal R.J."/>
            <person name="Kumar S."/>
            <person name="Kwok R."/>
            <person name="Lander E."/>
            <person name="Langley C.H."/>
            <person name="Lapoint R."/>
            <person name="Lazzaro B.P."/>
            <person name="Lee S.J."/>
            <person name="Levesque L."/>
            <person name="Li R."/>
            <person name="Lin C.F."/>
            <person name="Lin M.F."/>
            <person name="Lindblad-Toh K."/>
            <person name="Llopart A."/>
            <person name="Long M."/>
            <person name="Low L."/>
            <person name="Lozovsky E."/>
            <person name="Lu J."/>
            <person name="Luo M."/>
            <person name="Machado C.A."/>
            <person name="Makalowski W."/>
            <person name="Marzo M."/>
            <person name="Matsuda M."/>
            <person name="Matzkin L."/>
            <person name="McAllister B."/>
            <person name="McBride C.S."/>
            <person name="McKernan B."/>
            <person name="McKernan K."/>
            <person name="Mendez-Lago M."/>
            <person name="Minx P."/>
            <person name="Mollenhauer M.U."/>
            <person name="Montooth K."/>
            <person name="Mount S.M."/>
            <person name="Mu X."/>
            <person name="Myers E."/>
            <person name="Negre B."/>
            <person name="Newfeld S."/>
            <person name="Nielsen R."/>
            <person name="Noor M.A."/>
            <person name="O'Grady P."/>
            <person name="Pachter L."/>
            <person name="Papaceit M."/>
            <person name="Parisi M.J."/>
            <person name="Parisi M."/>
            <person name="Parts L."/>
            <person name="Pedersen J.S."/>
            <person name="Pesole G."/>
            <person name="Phillippy A.M."/>
            <person name="Ponting C.P."/>
            <person name="Pop M."/>
            <person name="Porcelli D."/>
            <person name="Powell J.R."/>
            <person name="Prohaska S."/>
            <person name="Pruitt K."/>
            <person name="Puig M."/>
            <person name="Quesneville H."/>
            <person name="Ram K.R."/>
            <person name="Rand D."/>
            <person name="Rasmussen M.D."/>
            <person name="Reed L.K."/>
            <person name="Reenan R."/>
            <person name="Reily A."/>
            <person name="Remington K.A."/>
            <person name="Rieger T.T."/>
            <person name="Ritchie M.G."/>
            <person name="Robin C."/>
            <person name="Rogers Y.H."/>
            <person name="Rohde C."/>
            <person name="Rozas J."/>
            <person name="Rubenfield M.J."/>
            <person name="Ruiz A."/>
            <person name="Russo S."/>
            <person name="Salzberg S.L."/>
            <person name="Sanchez-Gracia A."/>
            <person name="Saranga D.J."/>
            <person name="Sato H."/>
            <person name="Schaeffer S.W."/>
            <person name="Schatz M.C."/>
            <person name="Schlenke T."/>
            <person name="Schwartz R."/>
            <person name="Segarra C."/>
            <person name="Singh R.S."/>
            <person name="Sirot L."/>
            <person name="Sirota M."/>
            <person name="Sisneros N.B."/>
            <person name="Smith C.D."/>
            <person name="Smith T.F."/>
            <person name="Spieth J."/>
            <person name="Stage D.E."/>
            <person name="Stark A."/>
            <person name="Stephan W."/>
            <person name="Strausberg R.L."/>
            <person name="Strempel S."/>
            <person name="Sturgill D."/>
            <person name="Sutton G."/>
            <person name="Sutton G.G."/>
            <person name="Tao W."/>
            <person name="Teichmann S."/>
            <person name="Tobari Y.N."/>
            <person name="Tomimura Y."/>
            <person name="Tsolas J.M."/>
            <person name="Valente V.L."/>
            <person name="Venter E."/>
            <person name="Venter J.C."/>
            <person name="Vicario S."/>
            <person name="Vieira F.G."/>
            <person name="Vilella A.J."/>
            <person name="Villasante A."/>
            <person name="Walenz B."/>
            <person name="Wang J."/>
            <person name="Wasserman M."/>
            <person name="Watts T."/>
            <person name="Wilson D."/>
            <person name="Wilson R.K."/>
            <person name="Wing R.A."/>
            <person name="Wolfner M.F."/>
            <person name="Wong A."/>
            <person name="Wong G.K."/>
            <person name="Wu C.I."/>
            <person name="Wu G."/>
            <person name="Yamamoto D."/>
            <person name="Yang H.P."/>
            <person name="Yang S.P."/>
            <person name="Yorke J.A."/>
            <person name="Yoshida K."/>
            <person name="Zdobnov E."/>
            <person name="Zhang P."/>
            <person name="Zhang Y."/>
            <person name="Zimin A.V."/>
            <person name="Baldwin J."/>
            <person name="Abdouelleil A."/>
            <person name="Abdulkadir J."/>
            <person name="Abebe A."/>
            <person name="Abera B."/>
            <person name="Abreu J."/>
            <person name="Acer S.C."/>
            <person name="Aftuck L."/>
            <person name="Alexander A."/>
            <person name="An P."/>
            <person name="Anderson E."/>
            <person name="Anderson S."/>
            <person name="Arachi H."/>
            <person name="Azer M."/>
            <person name="Bachantsang P."/>
            <person name="Barry A."/>
            <person name="Bayul T."/>
            <person name="Berlin A."/>
            <person name="Bessette D."/>
            <person name="Bloom T."/>
            <person name="Blye J."/>
            <person name="Boguslavskiy L."/>
            <person name="Bonnet C."/>
            <person name="Boukhgalter B."/>
            <person name="Bourzgui I."/>
            <person name="Brown A."/>
            <person name="Cahill P."/>
            <person name="Channer S."/>
            <person name="Cheshatsang Y."/>
            <person name="Chuda L."/>
            <person name="Citroen M."/>
            <person name="Collymore A."/>
            <person name="Cooke P."/>
            <person name="Costello M."/>
            <person name="D'Aco K."/>
            <person name="Daza R."/>
            <person name="De Haan G."/>
            <person name="DeGray S."/>
            <person name="DeMaso C."/>
            <person name="Dhargay N."/>
            <person name="Dooley K."/>
            <person name="Dooley E."/>
            <person name="Doricent M."/>
            <person name="Dorje P."/>
            <person name="Dorjee K."/>
            <person name="Dupes A."/>
            <person name="Elong R."/>
            <person name="Falk J."/>
            <person name="Farina A."/>
            <person name="Faro S."/>
            <person name="Ferguson D."/>
            <person name="Fisher S."/>
            <person name="Foley C.D."/>
            <person name="Franke A."/>
            <person name="Friedrich D."/>
            <person name="Gadbois L."/>
            <person name="Gearin G."/>
            <person name="Gearin C.R."/>
            <person name="Giannoukos G."/>
            <person name="Goode T."/>
            <person name="Graham J."/>
            <person name="Grandbois E."/>
            <person name="Grewal S."/>
            <person name="Gyaltsen K."/>
            <person name="Hafez N."/>
            <person name="Hagos B."/>
            <person name="Hall J."/>
            <person name="Henson C."/>
            <person name="Hollinger A."/>
            <person name="Honan T."/>
            <person name="Huard M.D."/>
            <person name="Hughes L."/>
            <person name="Hurhula B."/>
            <person name="Husby M.E."/>
            <person name="Kamat A."/>
            <person name="Kanga B."/>
            <person name="Kashin S."/>
            <person name="Khazanovich D."/>
            <person name="Kisner P."/>
            <person name="Lance K."/>
            <person name="Lara M."/>
            <person name="Lee W."/>
            <person name="Lennon N."/>
            <person name="Letendre F."/>
            <person name="LeVine R."/>
            <person name="Lipovsky A."/>
            <person name="Liu X."/>
            <person name="Liu J."/>
            <person name="Liu S."/>
            <person name="Lokyitsang T."/>
            <person name="Lokyitsang Y."/>
            <person name="Lubonja R."/>
            <person name="Lui A."/>
            <person name="MacDonald P."/>
            <person name="Magnisalis V."/>
            <person name="Maru K."/>
            <person name="Matthews C."/>
            <person name="McCusker W."/>
            <person name="McDonough S."/>
            <person name="Mehta T."/>
            <person name="Meldrim J."/>
            <person name="Meneus L."/>
            <person name="Mihai O."/>
            <person name="Mihalev A."/>
            <person name="Mihova T."/>
            <person name="Mittelman R."/>
            <person name="Mlenga V."/>
            <person name="Montmayeur A."/>
            <person name="Mulrain L."/>
            <person name="Navidi A."/>
            <person name="Naylor J."/>
            <person name="Negash T."/>
            <person name="Nguyen T."/>
            <person name="Nguyen N."/>
            <person name="Nicol R."/>
            <person name="Norbu C."/>
            <person name="Norbu N."/>
            <person name="Novod N."/>
            <person name="O'Neill B."/>
            <person name="Osman S."/>
            <person name="Markiewicz E."/>
            <person name="Oyono O.L."/>
            <person name="Patti C."/>
            <person name="Phunkhang P."/>
            <person name="Pierre F."/>
            <person name="Priest M."/>
            <person name="Raghuraman S."/>
            <person name="Rege F."/>
            <person name="Reyes R."/>
            <person name="Rise C."/>
            <person name="Rogov P."/>
            <person name="Ross K."/>
            <person name="Ryan E."/>
            <person name="Settipalli S."/>
            <person name="Shea T."/>
            <person name="Sherpa N."/>
            <person name="Shi L."/>
            <person name="Shih D."/>
            <person name="Sparrow T."/>
            <person name="Spaulding J."/>
            <person name="Stalker J."/>
            <person name="Stange-Thomann N."/>
            <person name="Stavropoulos S."/>
            <person name="Stone C."/>
            <person name="Strader C."/>
            <person name="Tesfaye S."/>
            <person name="Thomson T."/>
            <person name="Thoulutsang Y."/>
            <person name="Thoulutsang D."/>
            <person name="Topham K."/>
            <person name="Topping I."/>
            <person name="Tsamla T."/>
            <person name="Vassiliev H."/>
            <person name="Vo A."/>
            <person name="Wangchuk T."/>
            <person name="Wangdi T."/>
            <person name="Weiand M."/>
            <person name="Wilkinson J."/>
            <person name="Wilson A."/>
            <person name="Yadav S."/>
            <person name="Young G."/>
            <person name="Yu Q."/>
            <person name="Zembek L."/>
            <person name="Zhong D."/>
            <person name="Zimmer A."/>
            <person name="Zwirko Z."/>
            <person name="Jaffe D.B."/>
            <person name="Alvarez P."/>
            <person name="Brockman W."/>
            <person name="Butler J."/>
            <person name="Chin C."/>
            <person name="Gnerre S."/>
            <person name="Grabherr M."/>
            <person name="Kleber M."/>
            <person name="Mauceli E."/>
            <person name="MacCallum I."/>
        </authorList>
    </citation>
    <scope>NUCLEOTIDE SEQUENCE [LARGE SCALE GENOMIC DNA]</scope>
    <source>
        <strain evidence="12">Tucson 15010-1051.87</strain>
    </source>
</reference>
<protein>
    <recommendedName>
        <fullName evidence="10">Major facilitator superfamily (MFS) profile domain-containing protein</fullName>
    </recommendedName>
</protein>
<evidence type="ECO:0000256" key="7">
    <source>
        <dbReference type="ARBA" id="ARBA00024348"/>
    </source>
</evidence>
<dbReference type="Gene3D" id="1.20.1250.20">
    <property type="entry name" value="MFS general substrate transporter like domains"/>
    <property type="match status" value="1"/>
</dbReference>
<dbReference type="InterPro" id="IPR005828">
    <property type="entry name" value="MFS_sugar_transport-like"/>
</dbReference>
<dbReference type="InParanoid" id="B4LJP5"/>
<evidence type="ECO:0000256" key="6">
    <source>
        <dbReference type="ARBA" id="ARBA00023180"/>
    </source>
</evidence>
<dbReference type="GO" id="GO:0051119">
    <property type="term" value="F:sugar transmembrane transporter activity"/>
    <property type="evidence" value="ECO:0007669"/>
    <property type="project" value="InterPro"/>
</dbReference>
<dbReference type="STRING" id="7244.B4LJP5"/>
<dbReference type="InterPro" id="IPR003663">
    <property type="entry name" value="Sugar/inositol_transpt"/>
</dbReference>
<feature type="transmembrane region" description="Helical" evidence="9">
    <location>
        <begin position="243"/>
        <end position="265"/>
    </location>
</feature>
<dbReference type="PRINTS" id="PR00171">
    <property type="entry name" value="SUGRTRNSPORT"/>
</dbReference>
<feature type="transmembrane region" description="Helical" evidence="9">
    <location>
        <begin position="78"/>
        <end position="98"/>
    </location>
</feature>
<keyword evidence="5 9" id="KW-0472">Membrane</keyword>
<evidence type="ECO:0000256" key="4">
    <source>
        <dbReference type="ARBA" id="ARBA00022989"/>
    </source>
</evidence>
<feature type="transmembrane region" description="Helical" evidence="9">
    <location>
        <begin position="104"/>
        <end position="124"/>
    </location>
</feature>